<feature type="signal peptide" evidence="1">
    <location>
        <begin position="1"/>
        <end position="27"/>
    </location>
</feature>
<protein>
    <recommendedName>
        <fullName evidence="2">Bifunctional inhibitor/plant lipid transfer protein/seed storage helical domain-containing protein</fullName>
    </recommendedName>
</protein>
<feature type="chain" id="PRO_5046801885" description="Bifunctional inhibitor/plant lipid transfer protein/seed storage helical domain-containing protein" evidence="1">
    <location>
        <begin position="28"/>
        <end position="132"/>
    </location>
</feature>
<feature type="domain" description="Bifunctional inhibitor/plant lipid transfer protein/seed storage helical" evidence="2">
    <location>
        <begin position="21"/>
        <end position="103"/>
    </location>
</feature>
<dbReference type="InterPro" id="IPR036312">
    <property type="entry name" value="Bifun_inhib/LTP/seed_sf"/>
</dbReference>
<proteinExistence type="predicted"/>
<dbReference type="Pfam" id="PF14368">
    <property type="entry name" value="LTP_2"/>
    <property type="match status" value="1"/>
</dbReference>
<keyword evidence="4" id="KW-1185">Reference proteome</keyword>
<dbReference type="PANTHER" id="PTHR33286">
    <property type="entry name" value="BIFUNCTIONAL INHIBITOR/LIPID-TRANSFER PROTEIN/SEED STORAGE 2S ALBUMIN SUPERFAMILY PROTEIN"/>
    <property type="match status" value="1"/>
</dbReference>
<gene>
    <name evidence="3" type="ORF">VitviT2T_002323</name>
</gene>
<dbReference type="EMBL" id="CP126649">
    <property type="protein sequence ID" value="WJZ82575.1"/>
    <property type="molecule type" value="Genomic_DNA"/>
</dbReference>
<dbReference type="SUPFAM" id="SSF47699">
    <property type="entry name" value="Bifunctional inhibitor/lipid-transfer protein/seed storage 2S albumin"/>
    <property type="match status" value="1"/>
</dbReference>
<name>A0ABY9BI54_VITVI</name>
<dbReference type="InterPro" id="IPR016140">
    <property type="entry name" value="Bifunc_inhib/LTP/seed_store"/>
</dbReference>
<organism evidence="3 4">
    <name type="scientific">Vitis vinifera</name>
    <name type="common">Grape</name>
    <dbReference type="NCBI Taxonomy" id="29760"/>
    <lineage>
        <taxon>Eukaryota</taxon>
        <taxon>Viridiplantae</taxon>
        <taxon>Streptophyta</taxon>
        <taxon>Embryophyta</taxon>
        <taxon>Tracheophyta</taxon>
        <taxon>Spermatophyta</taxon>
        <taxon>Magnoliopsida</taxon>
        <taxon>eudicotyledons</taxon>
        <taxon>Gunneridae</taxon>
        <taxon>Pentapetalae</taxon>
        <taxon>rosids</taxon>
        <taxon>Vitales</taxon>
        <taxon>Vitaceae</taxon>
        <taxon>Viteae</taxon>
        <taxon>Vitis</taxon>
    </lineage>
</organism>
<evidence type="ECO:0000313" key="4">
    <source>
        <dbReference type="Proteomes" id="UP001227230"/>
    </source>
</evidence>
<evidence type="ECO:0000313" key="3">
    <source>
        <dbReference type="EMBL" id="WJZ82575.1"/>
    </source>
</evidence>
<evidence type="ECO:0000256" key="1">
    <source>
        <dbReference type="SAM" id="SignalP"/>
    </source>
</evidence>
<dbReference type="PANTHER" id="PTHR33286:SF32">
    <property type="entry name" value="BIFUNCTIONAL INHIBITOR_PLANT LIPID TRANSFER PROTEIN_SEED STORAGE HELICAL DOMAIN-CONTAINING PROTEIN"/>
    <property type="match status" value="1"/>
</dbReference>
<evidence type="ECO:0000259" key="2">
    <source>
        <dbReference type="Pfam" id="PF14368"/>
    </source>
</evidence>
<accession>A0ABY9BI54</accession>
<sequence length="132" mass="14463">MKGKTWGVMVVMVVAVVGMWEVKMCGAVSGADCKEERRVAINACKPILYGKDPTPACCERIRVTHIECVCPVITPKLAALVDVNRMVRLIEGCGRNVPRHYKCGSMLSLSLSLSPVSLCMSVSNTQRHDAHY</sequence>
<keyword evidence="1" id="KW-0732">Signal</keyword>
<dbReference type="Proteomes" id="UP001227230">
    <property type="component" value="Chromosome 2"/>
</dbReference>
<reference evidence="3 4" key="1">
    <citation type="journal article" date="2023" name="Hortic Res">
        <title>The complete reference genome for grapevine (Vitis vinifera L.) genetics and breeding.</title>
        <authorList>
            <person name="Shi X."/>
            <person name="Cao S."/>
            <person name="Wang X."/>
            <person name="Huang S."/>
            <person name="Wang Y."/>
            <person name="Liu Z."/>
            <person name="Liu W."/>
            <person name="Leng X."/>
            <person name="Peng Y."/>
            <person name="Wang N."/>
            <person name="Wang Y."/>
            <person name="Ma Z."/>
            <person name="Xu X."/>
            <person name="Zhang F."/>
            <person name="Xue H."/>
            <person name="Zhong H."/>
            <person name="Wang Y."/>
            <person name="Zhang K."/>
            <person name="Velt A."/>
            <person name="Avia K."/>
            <person name="Holtgrawe D."/>
            <person name="Grimplet J."/>
            <person name="Matus J.T."/>
            <person name="Ware D."/>
            <person name="Wu X."/>
            <person name="Wang H."/>
            <person name="Liu C."/>
            <person name="Fang Y."/>
            <person name="Rustenholz C."/>
            <person name="Cheng Z."/>
            <person name="Xiao H."/>
            <person name="Zhou Y."/>
        </authorList>
    </citation>
    <scope>NUCLEOTIDE SEQUENCE [LARGE SCALE GENOMIC DNA]</scope>
    <source>
        <strain evidence="4">cv. Pinot noir / PN40024</strain>
        <tissue evidence="3">Leaf</tissue>
    </source>
</reference>
<dbReference type="Gene3D" id="1.10.110.10">
    <property type="entry name" value="Plant lipid-transfer and hydrophobic proteins"/>
    <property type="match status" value="1"/>
</dbReference>